<comment type="caution">
    <text evidence="3">The sequence shown here is derived from an EMBL/GenBank/DDBJ whole genome shotgun (WGS) entry which is preliminary data.</text>
</comment>
<sequence>MQEHNMTMSYYQQGYVKQLPSVKPYLRSVQNISNKAINEALNNLLIEEEDYQGLRSLIGAYDNFDNGSLAQRLEKHELIELRRVEAYLYKGNNRWKQAIELTKKDRLYKEKLAWRHDIMNFAMPYMIQVMREYISKVELNRMKTTMFQSWATRLATAALGPAWFAGWSALFAGWPVTFPGWPALFPGWRATFPGWPATFPGWPATFRGWLTAR</sequence>
<dbReference type="Gene3D" id="1.25.40.10">
    <property type="entry name" value="Tetratricopeptide repeat domain"/>
    <property type="match status" value="1"/>
</dbReference>
<accession>A0A814IV02</accession>
<keyword evidence="2" id="KW-0812">Transmembrane</keyword>
<dbReference type="SMART" id="SM00299">
    <property type="entry name" value="CLH"/>
    <property type="match status" value="1"/>
</dbReference>
<dbReference type="PANTHER" id="PTHR10292:SF1">
    <property type="entry name" value="CLATHRIN HEAVY CHAIN"/>
    <property type="match status" value="1"/>
</dbReference>
<dbReference type="GO" id="GO:0006898">
    <property type="term" value="P:receptor-mediated endocytosis"/>
    <property type="evidence" value="ECO:0007669"/>
    <property type="project" value="TreeGrafter"/>
</dbReference>
<feature type="repeat" description="CHCR" evidence="1">
    <location>
        <begin position="1"/>
        <end position="142"/>
    </location>
</feature>
<keyword evidence="5" id="KW-1185">Reference proteome</keyword>
<protein>
    <submittedName>
        <fullName evidence="3">Uncharacterized protein</fullName>
    </submittedName>
</protein>
<dbReference type="InterPro" id="IPR055358">
    <property type="entry name" value="CHCR"/>
</dbReference>
<evidence type="ECO:0000256" key="1">
    <source>
        <dbReference type="PROSITE-ProRule" id="PRU01006"/>
    </source>
</evidence>
<dbReference type="OrthoDB" id="2113814at2759"/>
<feature type="transmembrane region" description="Helical" evidence="2">
    <location>
        <begin position="150"/>
        <end position="174"/>
    </location>
</feature>
<dbReference type="InterPro" id="IPR016024">
    <property type="entry name" value="ARM-type_fold"/>
</dbReference>
<evidence type="ECO:0000313" key="4">
    <source>
        <dbReference type="EMBL" id="CAF3800229.1"/>
    </source>
</evidence>
<dbReference type="Pfam" id="PF00637">
    <property type="entry name" value="Clathrin"/>
    <property type="match status" value="1"/>
</dbReference>
<dbReference type="Proteomes" id="UP000681722">
    <property type="component" value="Unassembled WGS sequence"/>
</dbReference>
<dbReference type="EMBL" id="CAJOBC010003783">
    <property type="protein sequence ID" value="CAF3800229.1"/>
    <property type="molecule type" value="Genomic_DNA"/>
</dbReference>
<reference evidence="3" key="1">
    <citation type="submission" date="2021-02" db="EMBL/GenBank/DDBJ databases">
        <authorList>
            <person name="Nowell W R."/>
        </authorList>
    </citation>
    <scope>NUCLEOTIDE SEQUENCE</scope>
</reference>
<name>A0A814IV02_9BILA</name>
<dbReference type="InterPro" id="IPR011990">
    <property type="entry name" value="TPR-like_helical_dom_sf"/>
</dbReference>
<dbReference type="SUPFAM" id="SSF48371">
    <property type="entry name" value="ARM repeat"/>
    <property type="match status" value="1"/>
</dbReference>
<dbReference type="PROSITE" id="PS50236">
    <property type="entry name" value="CHCR"/>
    <property type="match status" value="1"/>
</dbReference>
<evidence type="ECO:0000313" key="5">
    <source>
        <dbReference type="Proteomes" id="UP000663829"/>
    </source>
</evidence>
<dbReference type="GO" id="GO:0032051">
    <property type="term" value="F:clathrin light chain binding"/>
    <property type="evidence" value="ECO:0007669"/>
    <property type="project" value="TreeGrafter"/>
</dbReference>
<dbReference type="AlphaFoldDB" id="A0A814IV02"/>
<evidence type="ECO:0000256" key="2">
    <source>
        <dbReference type="SAM" id="Phobius"/>
    </source>
</evidence>
<dbReference type="Proteomes" id="UP000663829">
    <property type="component" value="Unassembled WGS sequence"/>
</dbReference>
<dbReference type="GO" id="GO:0006886">
    <property type="term" value="P:intracellular protein transport"/>
    <property type="evidence" value="ECO:0007669"/>
    <property type="project" value="UniProtKB-UniRule"/>
</dbReference>
<dbReference type="EMBL" id="CAJNOQ010003783">
    <property type="protein sequence ID" value="CAF1029299.1"/>
    <property type="molecule type" value="Genomic_DNA"/>
</dbReference>
<dbReference type="InterPro" id="IPR000547">
    <property type="entry name" value="Clathrin_H-chain/VPS_repeat"/>
</dbReference>
<evidence type="ECO:0000313" key="3">
    <source>
        <dbReference type="EMBL" id="CAF1029299.1"/>
    </source>
</evidence>
<dbReference type="Gene3D" id="1.25.40.730">
    <property type="match status" value="1"/>
</dbReference>
<organism evidence="3 5">
    <name type="scientific">Didymodactylos carnosus</name>
    <dbReference type="NCBI Taxonomy" id="1234261"/>
    <lineage>
        <taxon>Eukaryota</taxon>
        <taxon>Metazoa</taxon>
        <taxon>Spiralia</taxon>
        <taxon>Gnathifera</taxon>
        <taxon>Rotifera</taxon>
        <taxon>Eurotatoria</taxon>
        <taxon>Bdelloidea</taxon>
        <taxon>Philodinida</taxon>
        <taxon>Philodinidae</taxon>
        <taxon>Didymodactylos</taxon>
    </lineage>
</organism>
<dbReference type="GO" id="GO:0071439">
    <property type="term" value="C:clathrin complex"/>
    <property type="evidence" value="ECO:0007669"/>
    <property type="project" value="TreeGrafter"/>
</dbReference>
<keyword evidence="2" id="KW-0472">Membrane</keyword>
<gene>
    <name evidence="3" type="ORF">GPM918_LOCUS15195</name>
    <name evidence="4" type="ORF">SRO942_LOCUS15195</name>
</gene>
<dbReference type="PANTHER" id="PTHR10292">
    <property type="entry name" value="CLATHRIN HEAVY CHAIN RELATED"/>
    <property type="match status" value="1"/>
</dbReference>
<keyword evidence="2" id="KW-1133">Transmembrane helix</keyword>
<proteinExistence type="predicted"/>
<dbReference type="GO" id="GO:0045334">
    <property type="term" value="C:clathrin-coated endocytic vesicle"/>
    <property type="evidence" value="ECO:0007669"/>
    <property type="project" value="TreeGrafter"/>
</dbReference>